<organism evidence="1 2">
    <name type="scientific">Flavihumibacter fluminis</name>
    <dbReference type="NCBI Taxonomy" id="2909236"/>
    <lineage>
        <taxon>Bacteria</taxon>
        <taxon>Pseudomonadati</taxon>
        <taxon>Bacteroidota</taxon>
        <taxon>Chitinophagia</taxon>
        <taxon>Chitinophagales</taxon>
        <taxon>Chitinophagaceae</taxon>
        <taxon>Flavihumibacter</taxon>
    </lineage>
</organism>
<sequence length="73" mass="8575">MKSNKNTKAENYNSELLDEMLQQITPEEQFQIDQKMLRAATIYDEMKAKGWDEITKLLSGSTIKLNKYLFLNE</sequence>
<keyword evidence="2" id="KW-1185">Reference proteome</keyword>
<gene>
    <name evidence="1" type="ORF">L0U88_11435</name>
</gene>
<comment type="caution">
    <text evidence="1">The sequence shown here is derived from an EMBL/GenBank/DDBJ whole genome shotgun (WGS) entry which is preliminary data.</text>
</comment>
<evidence type="ECO:0000313" key="1">
    <source>
        <dbReference type="EMBL" id="MCF1715239.1"/>
    </source>
</evidence>
<name>A0ABS9BK76_9BACT</name>
<dbReference type="RefSeq" id="WP_234866195.1">
    <property type="nucleotide sequence ID" value="NZ_JAKEVY010000003.1"/>
</dbReference>
<evidence type="ECO:0000313" key="2">
    <source>
        <dbReference type="Proteomes" id="UP001200145"/>
    </source>
</evidence>
<protein>
    <submittedName>
        <fullName evidence="1">Uncharacterized protein</fullName>
    </submittedName>
</protein>
<proteinExistence type="predicted"/>
<dbReference type="EMBL" id="JAKEVY010000003">
    <property type="protein sequence ID" value="MCF1715239.1"/>
    <property type="molecule type" value="Genomic_DNA"/>
</dbReference>
<reference evidence="1 2" key="1">
    <citation type="submission" date="2022-01" db="EMBL/GenBank/DDBJ databases">
        <title>Flavihumibacter sp. nov., isolated from sediment of a river.</title>
        <authorList>
            <person name="Liu H."/>
        </authorList>
    </citation>
    <scope>NUCLEOTIDE SEQUENCE [LARGE SCALE GENOMIC DNA]</scope>
    <source>
        <strain evidence="1 2">RY-1</strain>
    </source>
</reference>
<accession>A0ABS9BK76</accession>
<dbReference type="Proteomes" id="UP001200145">
    <property type="component" value="Unassembled WGS sequence"/>
</dbReference>